<feature type="transmembrane region" description="Helical" evidence="2">
    <location>
        <begin position="351"/>
        <end position="371"/>
    </location>
</feature>
<feature type="region of interest" description="Disordered" evidence="1">
    <location>
        <begin position="141"/>
        <end position="245"/>
    </location>
</feature>
<organism evidence="3 4">
    <name type="scientific">Rhipicephalus sanguineus</name>
    <name type="common">Brown dog tick</name>
    <name type="synonym">Ixodes sanguineus</name>
    <dbReference type="NCBI Taxonomy" id="34632"/>
    <lineage>
        <taxon>Eukaryota</taxon>
        <taxon>Metazoa</taxon>
        <taxon>Ecdysozoa</taxon>
        <taxon>Arthropoda</taxon>
        <taxon>Chelicerata</taxon>
        <taxon>Arachnida</taxon>
        <taxon>Acari</taxon>
        <taxon>Parasitiformes</taxon>
        <taxon>Ixodida</taxon>
        <taxon>Ixodoidea</taxon>
        <taxon>Ixodidae</taxon>
        <taxon>Rhipicephalinae</taxon>
        <taxon>Rhipicephalus</taxon>
        <taxon>Rhipicephalus</taxon>
    </lineage>
</organism>
<feature type="compositionally biased region" description="Low complexity" evidence="1">
    <location>
        <begin position="234"/>
        <end position="245"/>
    </location>
</feature>
<protein>
    <submittedName>
        <fullName evidence="3">Uncharacterized protein</fullName>
    </submittedName>
</protein>
<keyword evidence="2" id="KW-0812">Transmembrane</keyword>
<keyword evidence="2" id="KW-0472">Membrane</keyword>
<reference evidence="3" key="1">
    <citation type="journal article" date="2020" name="Cell">
        <title>Large-Scale Comparative Analyses of Tick Genomes Elucidate Their Genetic Diversity and Vector Capacities.</title>
        <authorList>
            <consortium name="Tick Genome and Microbiome Consortium (TIGMIC)"/>
            <person name="Jia N."/>
            <person name="Wang J."/>
            <person name="Shi W."/>
            <person name="Du L."/>
            <person name="Sun Y."/>
            <person name="Zhan W."/>
            <person name="Jiang J.F."/>
            <person name="Wang Q."/>
            <person name="Zhang B."/>
            <person name="Ji P."/>
            <person name="Bell-Sakyi L."/>
            <person name="Cui X.M."/>
            <person name="Yuan T.T."/>
            <person name="Jiang B.G."/>
            <person name="Yang W.F."/>
            <person name="Lam T.T."/>
            <person name="Chang Q.C."/>
            <person name="Ding S.J."/>
            <person name="Wang X.J."/>
            <person name="Zhu J.G."/>
            <person name="Ruan X.D."/>
            <person name="Zhao L."/>
            <person name="Wei J.T."/>
            <person name="Ye R.Z."/>
            <person name="Que T.C."/>
            <person name="Du C.H."/>
            <person name="Zhou Y.H."/>
            <person name="Cheng J.X."/>
            <person name="Dai P.F."/>
            <person name="Guo W.B."/>
            <person name="Han X.H."/>
            <person name="Huang E.J."/>
            <person name="Li L.F."/>
            <person name="Wei W."/>
            <person name="Gao Y.C."/>
            <person name="Liu J.Z."/>
            <person name="Shao H.Z."/>
            <person name="Wang X."/>
            <person name="Wang C.C."/>
            <person name="Yang T.C."/>
            <person name="Huo Q.B."/>
            <person name="Li W."/>
            <person name="Chen H.Y."/>
            <person name="Chen S.E."/>
            <person name="Zhou L.G."/>
            <person name="Ni X.B."/>
            <person name="Tian J.H."/>
            <person name="Sheng Y."/>
            <person name="Liu T."/>
            <person name="Pan Y.S."/>
            <person name="Xia L.Y."/>
            <person name="Li J."/>
            <person name="Zhao F."/>
            <person name="Cao W.C."/>
        </authorList>
    </citation>
    <scope>NUCLEOTIDE SEQUENCE</scope>
    <source>
        <strain evidence="3">Rsan-2018</strain>
    </source>
</reference>
<accession>A0A9D4SMG5</accession>
<reference evidence="3" key="2">
    <citation type="submission" date="2021-09" db="EMBL/GenBank/DDBJ databases">
        <authorList>
            <person name="Jia N."/>
            <person name="Wang J."/>
            <person name="Shi W."/>
            <person name="Du L."/>
            <person name="Sun Y."/>
            <person name="Zhan W."/>
            <person name="Jiang J."/>
            <person name="Wang Q."/>
            <person name="Zhang B."/>
            <person name="Ji P."/>
            <person name="Sakyi L.B."/>
            <person name="Cui X."/>
            <person name="Yuan T."/>
            <person name="Jiang B."/>
            <person name="Yang W."/>
            <person name="Lam T.T.-Y."/>
            <person name="Chang Q."/>
            <person name="Ding S."/>
            <person name="Wang X."/>
            <person name="Zhu J."/>
            <person name="Ruan X."/>
            <person name="Zhao L."/>
            <person name="Wei J."/>
            <person name="Que T."/>
            <person name="Du C."/>
            <person name="Cheng J."/>
            <person name="Dai P."/>
            <person name="Han X."/>
            <person name="Huang E."/>
            <person name="Gao Y."/>
            <person name="Liu J."/>
            <person name="Shao H."/>
            <person name="Ye R."/>
            <person name="Li L."/>
            <person name="Wei W."/>
            <person name="Wang X."/>
            <person name="Wang C."/>
            <person name="Huo Q."/>
            <person name="Li W."/>
            <person name="Guo W."/>
            <person name="Chen H."/>
            <person name="Chen S."/>
            <person name="Zhou L."/>
            <person name="Zhou L."/>
            <person name="Ni X."/>
            <person name="Tian J."/>
            <person name="Zhou Y."/>
            <person name="Sheng Y."/>
            <person name="Liu T."/>
            <person name="Pan Y."/>
            <person name="Xia L."/>
            <person name="Li J."/>
            <person name="Zhao F."/>
            <person name="Cao W."/>
        </authorList>
    </citation>
    <scope>NUCLEOTIDE SEQUENCE</scope>
    <source>
        <strain evidence="3">Rsan-2018</strain>
        <tissue evidence="3">Larvae</tissue>
    </source>
</reference>
<comment type="caution">
    <text evidence="3">The sequence shown here is derived from an EMBL/GenBank/DDBJ whole genome shotgun (WGS) entry which is preliminary data.</text>
</comment>
<feature type="compositionally biased region" description="Polar residues" evidence="1">
    <location>
        <begin position="149"/>
        <end position="184"/>
    </location>
</feature>
<dbReference type="AlphaFoldDB" id="A0A9D4SMG5"/>
<dbReference type="EMBL" id="JABSTV010001375">
    <property type="protein sequence ID" value="KAH7932534.1"/>
    <property type="molecule type" value="Genomic_DNA"/>
</dbReference>
<name>A0A9D4SMG5_RHISA</name>
<evidence type="ECO:0000313" key="4">
    <source>
        <dbReference type="Proteomes" id="UP000821837"/>
    </source>
</evidence>
<gene>
    <name evidence="3" type="ORF">HPB52_024406</name>
</gene>
<evidence type="ECO:0000256" key="1">
    <source>
        <dbReference type="SAM" id="MobiDB-lite"/>
    </source>
</evidence>
<feature type="region of interest" description="Disordered" evidence="1">
    <location>
        <begin position="487"/>
        <end position="510"/>
    </location>
</feature>
<feature type="compositionally biased region" description="Basic and acidic residues" evidence="1">
    <location>
        <begin position="223"/>
        <end position="232"/>
    </location>
</feature>
<keyword evidence="2" id="KW-1133">Transmembrane helix</keyword>
<keyword evidence="4" id="KW-1185">Reference proteome</keyword>
<evidence type="ECO:0000313" key="3">
    <source>
        <dbReference type="EMBL" id="KAH7932534.1"/>
    </source>
</evidence>
<evidence type="ECO:0000256" key="2">
    <source>
        <dbReference type="SAM" id="Phobius"/>
    </source>
</evidence>
<proteinExistence type="predicted"/>
<dbReference type="Proteomes" id="UP000821837">
    <property type="component" value="Unassembled WGS sequence"/>
</dbReference>
<sequence length="510" mass="55250">MAHQPSSRRVVLQSVMCDLLDLVPPQRPVLFFTLGHRCGFNSGHEAFAKYRDLLESIAKDRPEIRRIYATLILPRSGNLRYLDHEIEWLPPARVLAADGLHMSFEGVSLLASHIRHLCFRRPADATSTAWCDSSTNDAPHRVGRAWQPSAPSHPTAQPNSRNNTTPTASRTLTSKPSVRQNVVSKPSRAPMNKSQPTQPTSTLSPPAVVASLSPSQSTVRTPEQGHNHERNELTTTTPAGPTTSTTSMYARRHVSALLRSSFSAPALGSASPASTLKVWYTRSPVESPGAQHSESSSPTTSLLLHMWGYDQAHAPSSSGRAGDCPDLILSGEAATPEWLGITSDQSFFRKVTGLVFALAVLACCAAIMLSVRGRLRPREVVDERSSNSSTEWMLSPVRNSPPLHFHGFADGVEGGKTRIQAQTSAAGAGPLLLGGNNSRMPEEKNLSVVTVGSAVANAVSGRPLNPMYVAGEPGERRFLAEDRDASLQRRAMDTPERRFENGKSSEVTPR</sequence>
<feature type="compositionally biased region" description="Low complexity" evidence="1">
    <location>
        <begin position="194"/>
        <end position="215"/>
    </location>
</feature>